<name>A0ABQ9TKG2_SAGOE</name>
<accession>A0ABQ9TKG2</accession>
<dbReference type="EMBL" id="JASSZA010000021">
    <property type="protein sequence ID" value="KAK2085263.1"/>
    <property type="molecule type" value="Genomic_DNA"/>
</dbReference>
<evidence type="ECO:0000313" key="3">
    <source>
        <dbReference type="Proteomes" id="UP001266305"/>
    </source>
</evidence>
<keyword evidence="1" id="KW-0812">Transmembrane</keyword>
<keyword evidence="1" id="KW-1133">Transmembrane helix</keyword>
<reference evidence="2 3" key="1">
    <citation type="submission" date="2023-05" db="EMBL/GenBank/DDBJ databases">
        <title>B98-5 Cell Line De Novo Hybrid Assembly: An Optical Mapping Approach.</title>
        <authorList>
            <person name="Kananen K."/>
            <person name="Auerbach J.A."/>
            <person name="Kautto E."/>
            <person name="Blachly J.S."/>
        </authorList>
    </citation>
    <scope>NUCLEOTIDE SEQUENCE [LARGE SCALE GENOMIC DNA]</scope>
    <source>
        <strain evidence="2">B95-8</strain>
        <tissue evidence="2">Cell line</tissue>
    </source>
</reference>
<dbReference type="Proteomes" id="UP001266305">
    <property type="component" value="Unassembled WGS sequence"/>
</dbReference>
<proteinExistence type="predicted"/>
<evidence type="ECO:0000256" key="1">
    <source>
        <dbReference type="SAM" id="Phobius"/>
    </source>
</evidence>
<keyword evidence="1" id="KW-0472">Membrane</keyword>
<organism evidence="2 3">
    <name type="scientific">Saguinus oedipus</name>
    <name type="common">Cotton-top tamarin</name>
    <name type="synonym">Oedipomidas oedipus</name>
    <dbReference type="NCBI Taxonomy" id="9490"/>
    <lineage>
        <taxon>Eukaryota</taxon>
        <taxon>Metazoa</taxon>
        <taxon>Chordata</taxon>
        <taxon>Craniata</taxon>
        <taxon>Vertebrata</taxon>
        <taxon>Euteleostomi</taxon>
        <taxon>Mammalia</taxon>
        <taxon>Eutheria</taxon>
        <taxon>Euarchontoglires</taxon>
        <taxon>Primates</taxon>
        <taxon>Haplorrhini</taxon>
        <taxon>Platyrrhini</taxon>
        <taxon>Cebidae</taxon>
        <taxon>Callitrichinae</taxon>
        <taxon>Saguinus</taxon>
    </lineage>
</organism>
<gene>
    <name evidence="2" type="ORF">P7K49_036563</name>
</gene>
<feature type="transmembrane region" description="Helical" evidence="1">
    <location>
        <begin position="24"/>
        <end position="47"/>
    </location>
</feature>
<protein>
    <submittedName>
        <fullName evidence="2">Uncharacterized protein</fullName>
    </submittedName>
</protein>
<evidence type="ECO:0000313" key="2">
    <source>
        <dbReference type="EMBL" id="KAK2085263.1"/>
    </source>
</evidence>
<sequence length="70" mass="7536">MAKGGAGIFYHAGPEKVDGPATGVASALLGVLLLVLVATYVFVEFFVNPMRLRTNRHFEGQFGLQAYSHP</sequence>
<keyword evidence="3" id="KW-1185">Reference proteome</keyword>
<comment type="caution">
    <text evidence="2">The sequence shown here is derived from an EMBL/GenBank/DDBJ whole genome shotgun (WGS) entry which is preliminary data.</text>
</comment>